<dbReference type="EMBL" id="VLKW01000003">
    <property type="protein sequence ID" value="TWI48794.1"/>
    <property type="molecule type" value="Genomic_DNA"/>
</dbReference>
<dbReference type="EMBL" id="CP046904">
    <property type="protein sequence ID" value="QGZ39868.1"/>
    <property type="molecule type" value="Genomic_DNA"/>
</dbReference>
<dbReference type="GO" id="GO:0016020">
    <property type="term" value="C:membrane"/>
    <property type="evidence" value="ECO:0007669"/>
    <property type="project" value="TreeGrafter"/>
</dbReference>
<evidence type="ECO:0000256" key="7">
    <source>
        <dbReference type="SAM" id="MobiDB-lite"/>
    </source>
</evidence>
<feature type="compositionally biased region" description="Basic and acidic residues" evidence="7">
    <location>
        <begin position="591"/>
        <end position="609"/>
    </location>
</feature>
<dbReference type="GO" id="GO:0046872">
    <property type="term" value="F:metal ion binding"/>
    <property type="evidence" value="ECO:0007669"/>
    <property type="project" value="UniProtKB-KW"/>
</dbReference>
<dbReference type="PANTHER" id="PTHR22726">
    <property type="entry name" value="METALLOENDOPEPTIDASE OMA1"/>
    <property type="match status" value="1"/>
</dbReference>
<feature type="signal peptide" evidence="8">
    <location>
        <begin position="1"/>
        <end position="36"/>
    </location>
</feature>
<protein>
    <submittedName>
        <fullName evidence="10">M48 family metalloprotease</fullName>
    </submittedName>
    <submittedName>
        <fullName evidence="11">Putative Zn-dependent protease</fullName>
    </submittedName>
</protein>
<name>A0A562PWI7_9BURK</name>
<dbReference type="Gene3D" id="3.30.2010.10">
    <property type="entry name" value="Metalloproteases ('zincins'), catalytic domain"/>
    <property type="match status" value="1"/>
</dbReference>
<keyword evidence="13" id="KW-1185">Reference proteome</keyword>
<reference evidence="11 12" key="1">
    <citation type="journal article" date="2015" name="Stand. Genomic Sci.">
        <title>Genomic Encyclopedia of Bacterial and Archaeal Type Strains, Phase III: the genomes of soil and plant-associated and newly described type strains.</title>
        <authorList>
            <person name="Whitman W.B."/>
            <person name="Woyke T."/>
            <person name="Klenk H.P."/>
            <person name="Zhou Y."/>
            <person name="Lilburn T.G."/>
            <person name="Beck B.J."/>
            <person name="De Vos P."/>
            <person name="Vandamme P."/>
            <person name="Eisen J.A."/>
            <person name="Garrity G."/>
            <person name="Hugenholtz P."/>
            <person name="Kyrpides N.C."/>
        </authorList>
    </citation>
    <scope>NUCLEOTIDE SEQUENCE [LARGE SCALE GENOMIC DNA]</scope>
    <source>
        <strain evidence="11 12">CGMCC 1.10685</strain>
    </source>
</reference>
<dbReference type="Gene3D" id="1.25.40.10">
    <property type="entry name" value="Tetratricopeptide repeat domain"/>
    <property type="match status" value="1"/>
</dbReference>
<evidence type="ECO:0000256" key="4">
    <source>
        <dbReference type="ARBA" id="ARBA00022801"/>
    </source>
</evidence>
<evidence type="ECO:0000313" key="13">
    <source>
        <dbReference type="Proteomes" id="UP000437862"/>
    </source>
</evidence>
<feature type="compositionally biased region" description="Basic and acidic residues" evidence="7">
    <location>
        <begin position="542"/>
        <end position="555"/>
    </location>
</feature>
<organism evidence="11 12">
    <name type="scientific">Pseudoduganella flava</name>
    <dbReference type="NCBI Taxonomy" id="871742"/>
    <lineage>
        <taxon>Bacteria</taxon>
        <taxon>Pseudomonadati</taxon>
        <taxon>Pseudomonadota</taxon>
        <taxon>Betaproteobacteria</taxon>
        <taxon>Burkholderiales</taxon>
        <taxon>Oxalobacteraceae</taxon>
        <taxon>Telluria group</taxon>
        <taxon>Pseudoduganella</taxon>
    </lineage>
</organism>
<keyword evidence="5" id="KW-0862">Zinc</keyword>
<feature type="chain" id="PRO_5043534467" evidence="8">
    <location>
        <begin position="37"/>
        <end position="609"/>
    </location>
</feature>
<dbReference type="SUPFAM" id="SSF48452">
    <property type="entry name" value="TPR-like"/>
    <property type="match status" value="1"/>
</dbReference>
<keyword evidence="8" id="KW-0732">Signal</keyword>
<evidence type="ECO:0000256" key="1">
    <source>
        <dbReference type="ARBA" id="ARBA00001947"/>
    </source>
</evidence>
<dbReference type="Pfam" id="PF01435">
    <property type="entry name" value="Peptidase_M48"/>
    <property type="match status" value="1"/>
</dbReference>
<evidence type="ECO:0000259" key="9">
    <source>
        <dbReference type="Pfam" id="PF01435"/>
    </source>
</evidence>
<dbReference type="GO" id="GO:0004222">
    <property type="term" value="F:metalloendopeptidase activity"/>
    <property type="evidence" value="ECO:0007669"/>
    <property type="project" value="InterPro"/>
</dbReference>
<dbReference type="PANTHER" id="PTHR22726:SF1">
    <property type="entry name" value="METALLOENDOPEPTIDASE OMA1, MITOCHONDRIAL"/>
    <property type="match status" value="1"/>
</dbReference>
<evidence type="ECO:0000256" key="8">
    <source>
        <dbReference type="SAM" id="SignalP"/>
    </source>
</evidence>
<feature type="domain" description="Peptidase M48" evidence="9">
    <location>
        <begin position="135"/>
        <end position="299"/>
    </location>
</feature>
<keyword evidence="3" id="KW-0479">Metal-binding</keyword>
<dbReference type="OrthoDB" id="9810445at2"/>
<evidence type="ECO:0000256" key="3">
    <source>
        <dbReference type="ARBA" id="ARBA00022723"/>
    </source>
</evidence>
<keyword evidence="6 10" id="KW-0482">Metalloprotease</keyword>
<evidence type="ECO:0000313" key="11">
    <source>
        <dbReference type="EMBL" id="TWI48794.1"/>
    </source>
</evidence>
<feature type="compositionally biased region" description="Basic and acidic residues" evidence="7">
    <location>
        <begin position="573"/>
        <end position="583"/>
    </location>
</feature>
<dbReference type="Proteomes" id="UP000437862">
    <property type="component" value="Chromosome"/>
</dbReference>
<evidence type="ECO:0000313" key="10">
    <source>
        <dbReference type="EMBL" id="QGZ39868.1"/>
    </source>
</evidence>
<dbReference type="InterPro" id="IPR011990">
    <property type="entry name" value="TPR-like_helical_dom_sf"/>
</dbReference>
<evidence type="ECO:0000256" key="5">
    <source>
        <dbReference type="ARBA" id="ARBA00022833"/>
    </source>
</evidence>
<accession>A0A562PWI7</accession>
<dbReference type="CDD" id="cd07333">
    <property type="entry name" value="M48C_bepA_like"/>
    <property type="match status" value="1"/>
</dbReference>
<reference evidence="10 13" key="3">
    <citation type="submission" date="2019-12" db="EMBL/GenBank/DDBJ databases">
        <title>Draft Genome Sequences of Six Type Strains of the Genus Massilia.</title>
        <authorList>
            <person name="Miess H."/>
            <person name="Frediansyah A."/>
            <person name="Goeker M."/>
            <person name="Gross H."/>
        </authorList>
    </citation>
    <scope>NUCLEOTIDE SEQUENCE [LARGE SCALE GENOMIC DNA]</scope>
    <source>
        <strain evidence="10 13">DSM 26639</strain>
    </source>
</reference>
<keyword evidence="4" id="KW-0378">Hydrolase</keyword>
<dbReference type="Proteomes" id="UP000315112">
    <property type="component" value="Unassembled WGS sequence"/>
</dbReference>
<evidence type="ECO:0000313" key="12">
    <source>
        <dbReference type="Proteomes" id="UP000315112"/>
    </source>
</evidence>
<dbReference type="AlphaFoldDB" id="A0A562PWI7"/>
<keyword evidence="2 11" id="KW-0645">Protease</keyword>
<gene>
    <name evidence="10" type="ORF">GO485_12935</name>
    <name evidence="11" type="ORF">IP92_02187</name>
</gene>
<reference evidence="11" key="2">
    <citation type="submission" date="2019-07" db="EMBL/GenBank/DDBJ databases">
        <authorList>
            <person name="Whitman W."/>
            <person name="Huntemann M."/>
            <person name="Clum A."/>
            <person name="Pillay M."/>
            <person name="Palaniappan K."/>
            <person name="Varghese N."/>
            <person name="Mikhailova N."/>
            <person name="Stamatis D."/>
            <person name="Reddy T."/>
            <person name="Daum C."/>
            <person name="Shapiro N."/>
            <person name="Ivanova N."/>
            <person name="Kyrpides N."/>
            <person name="Woyke T."/>
        </authorList>
    </citation>
    <scope>NUCLEOTIDE SEQUENCE</scope>
    <source>
        <strain evidence="11">CGMCC 1.10685</strain>
    </source>
</reference>
<dbReference type="InterPro" id="IPR001915">
    <property type="entry name" value="Peptidase_M48"/>
</dbReference>
<feature type="region of interest" description="Disordered" evidence="7">
    <location>
        <begin position="542"/>
        <end position="609"/>
    </location>
</feature>
<dbReference type="InterPro" id="IPR051156">
    <property type="entry name" value="Mito/Outer_Membr_Metalloprot"/>
</dbReference>
<evidence type="ECO:0000256" key="2">
    <source>
        <dbReference type="ARBA" id="ARBA00022670"/>
    </source>
</evidence>
<proteinExistence type="predicted"/>
<dbReference type="GO" id="GO:0051603">
    <property type="term" value="P:proteolysis involved in protein catabolic process"/>
    <property type="evidence" value="ECO:0007669"/>
    <property type="project" value="TreeGrafter"/>
</dbReference>
<evidence type="ECO:0000256" key="6">
    <source>
        <dbReference type="ARBA" id="ARBA00023049"/>
    </source>
</evidence>
<comment type="cofactor">
    <cofactor evidence="1">
        <name>Zn(2+)</name>
        <dbReference type="ChEBI" id="CHEBI:29105"/>
    </cofactor>
</comment>
<sequence length="609" mass="66607">MNRYHSTVNAPRTLKRQLLPALVALSIGTAPPAVLAQSPATYSGTVSGTPGGSVSGTALASVPSITPSLPNLGDTSREALSPITERKLGEEIMQSIRFNQDYLDDPPIVEYLNNLGNNLVAARPGARGDANYDYFFFCVRDPQLNAFALPGGFIGVHSALLLAAQTESELASVLSHEIGHVAQRHIARQLGEQKTDALIPLAAMILAALAAKSSPDAAMGVMMGGQGLAIQRQLNFGREAEREADRVGFQILTAAGYETSGMVAFFQRLQNATRMYDTSMPWLMSHPLTTERIADIQARVREHPTRQRVDPLDFFLARARARVLQDPTTKGYAESEEFFRNLMAQQSRHQIAAGQYGMAFLALKRGDHAGAQTWLDKSRATVHQPPAPGAFSSPLPKGLAESMFAYTSLEIKVDQENKPDVLAQAIKEGLDAHAKFPLSRGIVWQYADALIKGGKPQEAERFLRDQIQQYRAEPELQDLLAQAYSKMGMLALQHIALAESYALLGGTQAALDQLQLARKSPDASFYEQAVIDARERDWQAKRREAMGDKKKDKDYSGASFSVKAGTTESTDPFGRKTERDCDTAKAAPADPFRRVDPLLRRDPLDAACR</sequence>